<accession>A0AAE1ZBC2</accession>
<feature type="transmembrane region" description="Helical" evidence="2">
    <location>
        <begin position="56"/>
        <end position="74"/>
    </location>
</feature>
<name>A0AAE1ZBC2_SCHME</name>
<keyword evidence="2" id="KW-0472">Membrane</keyword>
<protein>
    <recommendedName>
        <fullName evidence="3">OCIA domain-containing protein</fullName>
    </recommendedName>
</protein>
<reference evidence="4" key="1">
    <citation type="submission" date="2022-04" db="EMBL/GenBank/DDBJ databases">
        <authorList>
            <person name="Xu L."/>
            <person name="Lv Z."/>
        </authorList>
    </citation>
    <scope>NUCLEOTIDE SEQUENCE</scope>
    <source>
        <strain evidence="4">LV_2022a</strain>
    </source>
</reference>
<feature type="region of interest" description="Disordered" evidence="1">
    <location>
        <begin position="133"/>
        <end position="190"/>
    </location>
</feature>
<feature type="domain" description="OCIA" evidence="3">
    <location>
        <begin position="9"/>
        <end position="90"/>
    </location>
</feature>
<evidence type="ECO:0000256" key="1">
    <source>
        <dbReference type="SAM" id="MobiDB-lite"/>
    </source>
</evidence>
<reference evidence="4" key="2">
    <citation type="journal article" date="2023" name="Infect Dis Poverty">
        <title>Chromosome-scale genome of the human blood fluke Schistosoma mekongi and its implications for public health.</title>
        <authorList>
            <person name="Zhou M."/>
            <person name="Xu L."/>
            <person name="Xu D."/>
            <person name="Chen W."/>
            <person name="Khan J."/>
            <person name="Hu Y."/>
            <person name="Huang H."/>
            <person name="Wei H."/>
            <person name="Zhang Y."/>
            <person name="Chusongsang P."/>
            <person name="Tanasarnprasert K."/>
            <person name="Hu X."/>
            <person name="Limpanont Y."/>
            <person name="Lv Z."/>
        </authorList>
    </citation>
    <scope>NUCLEOTIDE SEQUENCE</scope>
    <source>
        <strain evidence="4">LV_2022a</strain>
    </source>
</reference>
<dbReference type="PANTHER" id="PTHR13336">
    <property type="entry name" value="OVARIAN CARCINOMA IMMUNOREACTIVE ANTIGEN"/>
    <property type="match status" value="1"/>
</dbReference>
<feature type="compositionally biased region" description="Polar residues" evidence="1">
    <location>
        <begin position="141"/>
        <end position="168"/>
    </location>
</feature>
<gene>
    <name evidence="4" type="ORF">MN116_006314</name>
</gene>
<evidence type="ECO:0000313" key="5">
    <source>
        <dbReference type="Proteomes" id="UP001292079"/>
    </source>
</evidence>
<evidence type="ECO:0000313" key="4">
    <source>
        <dbReference type="EMBL" id="KAK4470793.1"/>
    </source>
</evidence>
<comment type="caution">
    <text evidence="4">The sequence shown here is derived from an EMBL/GenBank/DDBJ whole genome shotgun (WGS) entry which is preliminary data.</text>
</comment>
<keyword evidence="5" id="KW-1185">Reference proteome</keyword>
<dbReference type="AlphaFoldDB" id="A0AAE1ZBC2"/>
<evidence type="ECO:0000259" key="3">
    <source>
        <dbReference type="Pfam" id="PF07051"/>
    </source>
</evidence>
<dbReference type="GO" id="GO:0005768">
    <property type="term" value="C:endosome"/>
    <property type="evidence" value="ECO:0007669"/>
    <property type="project" value="TreeGrafter"/>
</dbReference>
<dbReference type="EMBL" id="JALJAT010000004">
    <property type="protein sequence ID" value="KAK4470793.1"/>
    <property type="molecule type" value="Genomic_DNA"/>
</dbReference>
<sequence>MTTPENLMQLTEEDLTTLKKCKRISFWKGGVPLAVGGFLAVTLVEKAGFFAKFKMLRIPTYIMGTTICFILGRLSRIGECERMFLQLSDSRIKDAILRNQALGTSKYTYDSPILVNTPVEKHKPMSYAERREYYHRKSEQSKSPYPNSEPPTSTDEVTASNNTKSNLSYFDKDRPVSSFYYDNDDYRPRE</sequence>
<dbReference type="InterPro" id="IPR040187">
    <property type="entry name" value="OCAD1/2"/>
</dbReference>
<organism evidence="4 5">
    <name type="scientific">Schistosoma mekongi</name>
    <name type="common">Parasitic worm</name>
    <dbReference type="NCBI Taxonomy" id="38744"/>
    <lineage>
        <taxon>Eukaryota</taxon>
        <taxon>Metazoa</taxon>
        <taxon>Spiralia</taxon>
        <taxon>Lophotrochozoa</taxon>
        <taxon>Platyhelminthes</taxon>
        <taxon>Trematoda</taxon>
        <taxon>Digenea</taxon>
        <taxon>Strigeidida</taxon>
        <taxon>Schistosomatoidea</taxon>
        <taxon>Schistosomatidae</taxon>
        <taxon>Schistosoma</taxon>
    </lineage>
</organism>
<keyword evidence="2" id="KW-1133">Transmembrane helix</keyword>
<feature type="transmembrane region" description="Helical" evidence="2">
    <location>
        <begin position="26"/>
        <end position="44"/>
    </location>
</feature>
<dbReference type="Pfam" id="PF07051">
    <property type="entry name" value="OCIA"/>
    <property type="match status" value="1"/>
</dbReference>
<dbReference type="Proteomes" id="UP001292079">
    <property type="component" value="Unassembled WGS sequence"/>
</dbReference>
<dbReference type="InterPro" id="IPR009764">
    <property type="entry name" value="OCIA_dom"/>
</dbReference>
<evidence type="ECO:0000256" key="2">
    <source>
        <dbReference type="SAM" id="Phobius"/>
    </source>
</evidence>
<proteinExistence type="predicted"/>
<dbReference type="PANTHER" id="PTHR13336:SF3">
    <property type="entry name" value="OCIA DOMAIN-CONTAINING PROTEIN 1"/>
    <property type="match status" value="1"/>
</dbReference>
<keyword evidence="2" id="KW-0812">Transmembrane</keyword>